<dbReference type="EMBL" id="JAGRRH010000092">
    <property type="protein sequence ID" value="KAG7337172.1"/>
    <property type="molecule type" value="Genomic_DNA"/>
</dbReference>
<keyword evidence="3" id="KW-1185">Reference proteome</keyword>
<gene>
    <name evidence="2" type="ORF">IV203_017562</name>
</gene>
<evidence type="ECO:0000313" key="3">
    <source>
        <dbReference type="Proteomes" id="UP000693970"/>
    </source>
</evidence>
<feature type="region of interest" description="Disordered" evidence="1">
    <location>
        <begin position="65"/>
        <end position="114"/>
    </location>
</feature>
<reference evidence="2" key="2">
    <citation type="submission" date="2021-04" db="EMBL/GenBank/DDBJ databases">
        <authorList>
            <person name="Podell S."/>
        </authorList>
    </citation>
    <scope>NUCLEOTIDE SEQUENCE</scope>
    <source>
        <strain evidence="2">Hildebrandi</strain>
    </source>
</reference>
<evidence type="ECO:0000256" key="1">
    <source>
        <dbReference type="SAM" id="MobiDB-lite"/>
    </source>
</evidence>
<protein>
    <submittedName>
        <fullName evidence="2">Uncharacterized protein</fullName>
    </submittedName>
</protein>
<accession>A0A9K3K4P5</accession>
<dbReference type="AlphaFoldDB" id="A0A9K3K4P5"/>
<name>A0A9K3K4P5_9STRA</name>
<organism evidence="2 3">
    <name type="scientific">Nitzschia inconspicua</name>
    <dbReference type="NCBI Taxonomy" id="303405"/>
    <lineage>
        <taxon>Eukaryota</taxon>
        <taxon>Sar</taxon>
        <taxon>Stramenopiles</taxon>
        <taxon>Ochrophyta</taxon>
        <taxon>Bacillariophyta</taxon>
        <taxon>Bacillariophyceae</taxon>
        <taxon>Bacillariophycidae</taxon>
        <taxon>Bacillariales</taxon>
        <taxon>Bacillariaceae</taxon>
        <taxon>Nitzschia</taxon>
    </lineage>
</organism>
<evidence type="ECO:0000313" key="2">
    <source>
        <dbReference type="EMBL" id="KAG7337172.1"/>
    </source>
</evidence>
<proteinExistence type="predicted"/>
<reference evidence="2" key="1">
    <citation type="journal article" date="2021" name="Sci. Rep.">
        <title>Diploid genomic architecture of Nitzschia inconspicua, an elite biomass production diatom.</title>
        <authorList>
            <person name="Oliver A."/>
            <person name="Podell S."/>
            <person name="Pinowska A."/>
            <person name="Traller J.C."/>
            <person name="Smith S.R."/>
            <person name="McClure R."/>
            <person name="Beliaev A."/>
            <person name="Bohutskyi P."/>
            <person name="Hill E.A."/>
            <person name="Rabines A."/>
            <person name="Zheng H."/>
            <person name="Allen L.Z."/>
            <person name="Kuo A."/>
            <person name="Grigoriev I.V."/>
            <person name="Allen A.E."/>
            <person name="Hazlebeck D."/>
            <person name="Allen E.E."/>
        </authorList>
    </citation>
    <scope>NUCLEOTIDE SEQUENCE</scope>
    <source>
        <strain evidence="2">Hildebrandi</strain>
    </source>
</reference>
<feature type="compositionally biased region" description="Low complexity" evidence="1">
    <location>
        <begin position="78"/>
        <end position="91"/>
    </location>
</feature>
<comment type="caution">
    <text evidence="2">The sequence shown here is derived from an EMBL/GenBank/DDBJ whole genome shotgun (WGS) entry which is preliminary data.</text>
</comment>
<dbReference type="Proteomes" id="UP000693970">
    <property type="component" value="Unassembled WGS sequence"/>
</dbReference>
<sequence>MTIKTPRLAPALRSQLTMLDRGAETSQALKQRIAEYLGVPVGTKLSLLRKADDNVKLTERALEEYNATWGHTERNNDDNNNNNNNVDNSNNKQQQRRQYRSHGLSEFSSNCPSTSYQCRIDEC</sequence>